<name>A0A6J6LJ12_9ZZZZ</name>
<dbReference type="Gene3D" id="3.90.79.10">
    <property type="entry name" value="Nucleoside Triphosphate Pyrophosphohydrolase"/>
    <property type="match status" value="1"/>
</dbReference>
<evidence type="ECO:0000313" key="3">
    <source>
        <dbReference type="EMBL" id="CAB4661621.1"/>
    </source>
</evidence>
<evidence type="ECO:0000313" key="5">
    <source>
        <dbReference type="EMBL" id="CAB5015970.1"/>
    </source>
</evidence>
<dbReference type="EMBL" id="CAFBPA010000231">
    <property type="protein sequence ID" value="CAB5015970.1"/>
    <property type="molecule type" value="Genomic_DNA"/>
</dbReference>
<dbReference type="InterPro" id="IPR015797">
    <property type="entry name" value="NUDIX_hydrolase-like_dom_sf"/>
</dbReference>
<gene>
    <name evidence="3" type="ORF">UFOPK2310_00092</name>
    <name evidence="4" type="ORF">UFOPK2625_00225</name>
    <name evidence="5" type="ORF">UFOPK4043_01315</name>
    <name evidence="6" type="ORF">UFOPK4092_00752</name>
</gene>
<dbReference type="AlphaFoldDB" id="A0A6J6LJ12"/>
<reference evidence="3" key="1">
    <citation type="submission" date="2020-05" db="EMBL/GenBank/DDBJ databases">
        <authorList>
            <person name="Chiriac C."/>
            <person name="Salcher M."/>
            <person name="Ghai R."/>
            <person name="Kavagutti S V."/>
        </authorList>
    </citation>
    <scope>NUCLEOTIDE SEQUENCE</scope>
</reference>
<protein>
    <submittedName>
        <fullName evidence="3">Unannotated protein</fullName>
    </submittedName>
</protein>
<feature type="domain" description="Nudix hydrolase" evidence="2">
    <location>
        <begin position="8"/>
        <end position="136"/>
    </location>
</feature>
<organism evidence="3">
    <name type="scientific">freshwater metagenome</name>
    <dbReference type="NCBI Taxonomy" id="449393"/>
    <lineage>
        <taxon>unclassified sequences</taxon>
        <taxon>metagenomes</taxon>
        <taxon>ecological metagenomes</taxon>
    </lineage>
</organism>
<dbReference type="EMBL" id="CAFBPJ010000070">
    <property type="protein sequence ID" value="CAB5017740.1"/>
    <property type="molecule type" value="Genomic_DNA"/>
</dbReference>
<accession>A0A6J6LJ12</accession>
<dbReference type="PANTHER" id="PTHR43736:SF1">
    <property type="entry name" value="DIHYDRONEOPTERIN TRIPHOSPHATE DIPHOSPHATASE"/>
    <property type="match status" value="1"/>
</dbReference>
<evidence type="ECO:0000313" key="4">
    <source>
        <dbReference type="EMBL" id="CAB4695602.1"/>
    </source>
</evidence>
<dbReference type="GO" id="GO:0016787">
    <property type="term" value="F:hydrolase activity"/>
    <property type="evidence" value="ECO:0007669"/>
    <property type="project" value="UniProtKB-KW"/>
</dbReference>
<dbReference type="EMBL" id="CAEZXZ010000019">
    <property type="protein sequence ID" value="CAB4695602.1"/>
    <property type="molecule type" value="Genomic_DNA"/>
</dbReference>
<dbReference type="InterPro" id="IPR020084">
    <property type="entry name" value="NUDIX_hydrolase_CS"/>
</dbReference>
<dbReference type="SUPFAM" id="SSF55811">
    <property type="entry name" value="Nudix"/>
    <property type="match status" value="1"/>
</dbReference>
<dbReference type="PANTHER" id="PTHR43736">
    <property type="entry name" value="ADP-RIBOSE PYROPHOSPHATASE"/>
    <property type="match status" value="1"/>
</dbReference>
<dbReference type="Pfam" id="PF00293">
    <property type="entry name" value="NUDIX"/>
    <property type="match status" value="1"/>
</dbReference>
<dbReference type="CDD" id="cd04673">
    <property type="entry name" value="NUDIX_ADPRase"/>
    <property type="match status" value="1"/>
</dbReference>
<proteinExistence type="predicted"/>
<dbReference type="PROSITE" id="PS00893">
    <property type="entry name" value="NUDIX_BOX"/>
    <property type="match status" value="1"/>
</dbReference>
<keyword evidence="1" id="KW-0378">Hydrolase</keyword>
<dbReference type="EMBL" id="CAEZWW010000005">
    <property type="protein sequence ID" value="CAB4661621.1"/>
    <property type="molecule type" value="Genomic_DNA"/>
</dbReference>
<evidence type="ECO:0000313" key="6">
    <source>
        <dbReference type="EMBL" id="CAB5017740.1"/>
    </source>
</evidence>
<dbReference type="InterPro" id="IPR020476">
    <property type="entry name" value="Nudix_hydrolase"/>
</dbReference>
<evidence type="ECO:0000259" key="2">
    <source>
        <dbReference type="PROSITE" id="PS51462"/>
    </source>
</evidence>
<sequence>MSISDASSEIPCVGAVIFDDAGKLLLIKRGQEPALGRWSVPGGRVEPGESHEVAVIREVLEETGLEMTVIREIGTVRRAAPGGGTYVIRDFLGELVEAKAPVGGDDAADARFFTLEQLSELDTSDGLLEALVDWGLLPPLNSGT</sequence>
<dbReference type="PROSITE" id="PS51462">
    <property type="entry name" value="NUDIX"/>
    <property type="match status" value="1"/>
</dbReference>
<evidence type="ECO:0000256" key="1">
    <source>
        <dbReference type="ARBA" id="ARBA00022801"/>
    </source>
</evidence>
<dbReference type="PRINTS" id="PR00502">
    <property type="entry name" value="NUDIXFAMILY"/>
</dbReference>
<dbReference type="InterPro" id="IPR000086">
    <property type="entry name" value="NUDIX_hydrolase_dom"/>
</dbReference>